<dbReference type="RefSeq" id="WP_189113226.1">
    <property type="nucleotide sequence ID" value="NZ_BMQC01000003.1"/>
</dbReference>
<dbReference type="Proteomes" id="UP000662200">
    <property type="component" value="Unassembled WGS sequence"/>
</dbReference>
<comment type="caution">
    <text evidence="2">The sequence shown here is derived from an EMBL/GenBank/DDBJ whole genome shotgun (WGS) entry which is preliminary data.</text>
</comment>
<dbReference type="EMBL" id="BMQC01000003">
    <property type="protein sequence ID" value="GGK21530.1"/>
    <property type="molecule type" value="Genomic_DNA"/>
</dbReference>
<accession>A0A8J3BHF1</accession>
<dbReference type="AlphaFoldDB" id="A0A8J3BHF1"/>
<protein>
    <submittedName>
        <fullName evidence="2">Uncharacterized protein</fullName>
    </submittedName>
</protein>
<feature type="transmembrane region" description="Helical" evidence="1">
    <location>
        <begin position="50"/>
        <end position="67"/>
    </location>
</feature>
<keyword evidence="1" id="KW-0472">Membrane</keyword>
<gene>
    <name evidence="2" type="ORF">GCM10010124_12520</name>
</gene>
<keyword evidence="1" id="KW-0812">Transmembrane</keyword>
<organism evidence="2 3">
    <name type="scientific">Pilimelia terevasa</name>
    <dbReference type="NCBI Taxonomy" id="53372"/>
    <lineage>
        <taxon>Bacteria</taxon>
        <taxon>Bacillati</taxon>
        <taxon>Actinomycetota</taxon>
        <taxon>Actinomycetes</taxon>
        <taxon>Micromonosporales</taxon>
        <taxon>Micromonosporaceae</taxon>
        <taxon>Pilimelia</taxon>
    </lineage>
</organism>
<proteinExistence type="predicted"/>
<feature type="transmembrane region" description="Helical" evidence="1">
    <location>
        <begin position="108"/>
        <end position="127"/>
    </location>
</feature>
<feature type="transmembrane region" description="Helical" evidence="1">
    <location>
        <begin position="21"/>
        <end position="44"/>
    </location>
</feature>
<evidence type="ECO:0000313" key="3">
    <source>
        <dbReference type="Proteomes" id="UP000662200"/>
    </source>
</evidence>
<name>A0A8J3BHF1_9ACTN</name>
<sequence length="140" mass="14464">MTESFPRRDAHRRIVALTDLLGMQLAGVVAGAAALALFDGLFAVAGLGEFGRVNGWLAVILPVMLAVEEFRAWYGWGRVWAAAGAVVAAGAAGLLAAGLVAWPPLAGGVLGATVTTALFAPLWFYGVRAASARAERSADR</sequence>
<feature type="transmembrane region" description="Helical" evidence="1">
    <location>
        <begin position="79"/>
        <end position="102"/>
    </location>
</feature>
<keyword evidence="3" id="KW-1185">Reference proteome</keyword>
<evidence type="ECO:0000313" key="2">
    <source>
        <dbReference type="EMBL" id="GGK21530.1"/>
    </source>
</evidence>
<reference evidence="2" key="2">
    <citation type="submission" date="2020-09" db="EMBL/GenBank/DDBJ databases">
        <authorList>
            <person name="Sun Q."/>
            <person name="Ohkuma M."/>
        </authorList>
    </citation>
    <scope>NUCLEOTIDE SEQUENCE</scope>
    <source>
        <strain evidence="2">JCM 3091</strain>
    </source>
</reference>
<evidence type="ECO:0000256" key="1">
    <source>
        <dbReference type="SAM" id="Phobius"/>
    </source>
</evidence>
<reference evidence="2" key="1">
    <citation type="journal article" date="2014" name="Int. J. Syst. Evol. Microbiol.">
        <title>Complete genome sequence of Corynebacterium casei LMG S-19264T (=DSM 44701T), isolated from a smear-ripened cheese.</title>
        <authorList>
            <consortium name="US DOE Joint Genome Institute (JGI-PGF)"/>
            <person name="Walter F."/>
            <person name="Albersmeier A."/>
            <person name="Kalinowski J."/>
            <person name="Ruckert C."/>
        </authorList>
    </citation>
    <scope>NUCLEOTIDE SEQUENCE</scope>
    <source>
        <strain evidence="2">JCM 3091</strain>
    </source>
</reference>
<keyword evidence="1" id="KW-1133">Transmembrane helix</keyword>